<sequence>MKYFHIGSLRRKPGKKSIVLSQNEHESSFSSYDEGKEHLINITYIEEKLEQVSRWEKKDARFNRSIFKVPKNLREVESEAYIPQLVSIGPYHRNKVLLKEMENQKWRLLQHFQLRTHKPVKLFCEEMQKLEQNMRRCYAQPFEKIKSPEFVEMMLLDACFVVELLNVSSKRYQECGYSKGDPIFSSGGVLQCLKRDMLMIENQIPLFVLNKIYESTCNPGENNSVTVSQLAIQFFDSVIPVRPNQHHKATNSEEPGLREESEKPGLHLLGVVHQCLYPSQATSADGNEQEIQCLKKIREIFQCLKTKIRAIFQCLLPSSKQLMWHSVMTLRSSGVSFQKKDSENFIVIEFKKGILYIPPLVIHDSTMSIFLNLMAFEQYYPDCSNHVTSYIRFMDGLINSPRDVEYLRNKGIINHKLGSEQEVADLVNKFCKEIVFDIDDKCYLYDLSVMVNRYVDQKWHVWRSILKHQYFTNPWTSLSILAASILLLLTLLQTIYTVMGYYKDNNNYN</sequence>
<name>A0A835DBE5_TETSI</name>
<comment type="caution">
    <text evidence="2">The sequence shown here is derived from an EMBL/GenBank/DDBJ whole genome shotgun (WGS) entry which is preliminary data.</text>
</comment>
<dbReference type="Proteomes" id="UP000655225">
    <property type="component" value="Unassembled WGS sequence"/>
</dbReference>
<dbReference type="PANTHER" id="PTHR31170:SF25">
    <property type="entry name" value="BNAA09G04570D PROTEIN"/>
    <property type="match status" value="1"/>
</dbReference>
<reference evidence="2 3" key="1">
    <citation type="submission" date="2020-04" db="EMBL/GenBank/DDBJ databases">
        <title>Plant Genome Project.</title>
        <authorList>
            <person name="Zhang R.-G."/>
        </authorList>
    </citation>
    <scope>NUCLEOTIDE SEQUENCE [LARGE SCALE GENOMIC DNA]</scope>
    <source>
        <strain evidence="2">YNK0</strain>
        <tissue evidence="2">Leaf</tissue>
    </source>
</reference>
<dbReference type="EMBL" id="JABCRI010000014">
    <property type="protein sequence ID" value="KAF8393994.1"/>
    <property type="molecule type" value="Genomic_DNA"/>
</dbReference>
<gene>
    <name evidence="2" type="ORF">HHK36_020196</name>
</gene>
<dbReference type="OMA" id="INITYIE"/>
<feature type="transmembrane region" description="Helical" evidence="1">
    <location>
        <begin position="475"/>
        <end position="502"/>
    </location>
</feature>
<keyword evidence="3" id="KW-1185">Reference proteome</keyword>
<evidence type="ECO:0000313" key="3">
    <source>
        <dbReference type="Proteomes" id="UP000655225"/>
    </source>
</evidence>
<dbReference type="PANTHER" id="PTHR31170">
    <property type="entry name" value="BNAC04G53230D PROTEIN"/>
    <property type="match status" value="1"/>
</dbReference>
<dbReference type="InterPro" id="IPR004158">
    <property type="entry name" value="DUF247_pln"/>
</dbReference>
<proteinExistence type="predicted"/>
<keyword evidence="1" id="KW-0472">Membrane</keyword>
<evidence type="ECO:0000313" key="2">
    <source>
        <dbReference type="EMBL" id="KAF8393994.1"/>
    </source>
</evidence>
<dbReference type="AlphaFoldDB" id="A0A835DBE5"/>
<protein>
    <submittedName>
        <fullName evidence="2">Uncharacterized protein</fullName>
    </submittedName>
</protein>
<evidence type="ECO:0000256" key="1">
    <source>
        <dbReference type="SAM" id="Phobius"/>
    </source>
</evidence>
<dbReference type="Pfam" id="PF03140">
    <property type="entry name" value="DUF247"/>
    <property type="match status" value="1"/>
</dbReference>
<organism evidence="2 3">
    <name type="scientific">Tetracentron sinense</name>
    <name type="common">Spur-leaf</name>
    <dbReference type="NCBI Taxonomy" id="13715"/>
    <lineage>
        <taxon>Eukaryota</taxon>
        <taxon>Viridiplantae</taxon>
        <taxon>Streptophyta</taxon>
        <taxon>Embryophyta</taxon>
        <taxon>Tracheophyta</taxon>
        <taxon>Spermatophyta</taxon>
        <taxon>Magnoliopsida</taxon>
        <taxon>Trochodendrales</taxon>
        <taxon>Trochodendraceae</taxon>
        <taxon>Tetracentron</taxon>
    </lineage>
</organism>
<keyword evidence="1" id="KW-0812">Transmembrane</keyword>
<accession>A0A835DBE5</accession>
<keyword evidence="1" id="KW-1133">Transmembrane helix</keyword>